<evidence type="ECO:0000259" key="5">
    <source>
        <dbReference type="Pfam" id="PF22725"/>
    </source>
</evidence>
<keyword evidence="2" id="KW-0560">Oxidoreductase</keyword>
<dbReference type="InterPro" id="IPR055170">
    <property type="entry name" value="GFO_IDH_MocA-like_dom"/>
</dbReference>
<dbReference type="Proteomes" id="UP000323221">
    <property type="component" value="Unassembled WGS sequence"/>
</dbReference>
<organism evidence="6 7">
    <name type="scientific">Agrococcus sediminis</name>
    <dbReference type="NCBI Taxonomy" id="2599924"/>
    <lineage>
        <taxon>Bacteria</taxon>
        <taxon>Bacillati</taxon>
        <taxon>Actinomycetota</taxon>
        <taxon>Actinomycetes</taxon>
        <taxon>Micrococcales</taxon>
        <taxon>Microbacteriaceae</taxon>
        <taxon>Agrococcus</taxon>
    </lineage>
</organism>
<dbReference type="GO" id="GO:0016491">
    <property type="term" value="F:oxidoreductase activity"/>
    <property type="evidence" value="ECO:0007669"/>
    <property type="project" value="UniProtKB-KW"/>
</dbReference>
<evidence type="ECO:0000313" key="7">
    <source>
        <dbReference type="Proteomes" id="UP000323221"/>
    </source>
</evidence>
<dbReference type="GO" id="GO:0000166">
    <property type="term" value="F:nucleotide binding"/>
    <property type="evidence" value="ECO:0007669"/>
    <property type="project" value="InterPro"/>
</dbReference>
<evidence type="ECO:0000313" key="6">
    <source>
        <dbReference type="EMBL" id="KAA6435998.1"/>
    </source>
</evidence>
<dbReference type="InterPro" id="IPR000683">
    <property type="entry name" value="Gfo/Idh/MocA-like_OxRdtase_N"/>
</dbReference>
<dbReference type="InterPro" id="IPR050984">
    <property type="entry name" value="Gfo/Idh/MocA_domain"/>
</dbReference>
<evidence type="ECO:0000256" key="3">
    <source>
        <dbReference type="ARBA" id="ARBA00023027"/>
    </source>
</evidence>
<dbReference type="RefSeq" id="WP_146354412.1">
    <property type="nucleotide sequence ID" value="NZ_VOIR01000011.1"/>
</dbReference>
<dbReference type="InterPro" id="IPR036291">
    <property type="entry name" value="NAD(P)-bd_dom_sf"/>
</dbReference>
<dbReference type="AlphaFoldDB" id="A0A5M8QL88"/>
<reference evidence="6 7" key="1">
    <citation type="submission" date="2019-08" db="EMBL/GenBank/DDBJ databases">
        <title>Agrococcus lahaulensis sp. nov., isolated from a cold desert of the Indian Himalayas.</title>
        <authorList>
            <person name="Qu J.H."/>
        </authorList>
    </citation>
    <scope>NUCLEOTIDE SEQUENCE [LARGE SCALE GENOMIC DNA]</scope>
    <source>
        <strain evidence="6 7">NS18</strain>
    </source>
</reference>
<feature type="domain" description="GFO/IDH/MocA-like oxidoreductase" evidence="5">
    <location>
        <begin position="133"/>
        <end position="248"/>
    </location>
</feature>
<gene>
    <name evidence="6" type="ORF">FQ330_00755</name>
</gene>
<dbReference type="PANTHER" id="PTHR22604:SF105">
    <property type="entry name" value="TRANS-1,2-DIHYDROBENZENE-1,2-DIOL DEHYDROGENASE"/>
    <property type="match status" value="1"/>
</dbReference>
<keyword evidence="7" id="KW-1185">Reference proteome</keyword>
<evidence type="ECO:0000259" key="4">
    <source>
        <dbReference type="Pfam" id="PF01408"/>
    </source>
</evidence>
<dbReference type="SUPFAM" id="SSF55347">
    <property type="entry name" value="Glyceraldehyde-3-phosphate dehydrogenase-like, C-terminal domain"/>
    <property type="match status" value="1"/>
</dbReference>
<dbReference type="Pfam" id="PF22725">
    <property type="entry name" value="GFO_IDH_MocA_C3"/>
    <property type="match status" value="1"/>
</dbReference>
<accession>A0A5M8QL88</accession>
<dbReference type="Gene3D" id="3.40.50.720">
    <property type="entry name" value="NAD(P)-binding Rossmann-like Domain"/>
    <property type="match status" value="1"/>
</dbReference>
<proteinExistence type="inferred from homology"/>
<dbReference type="Pfam" id="PF01408">
    <property type="entry name" value="GFO_IDH_MocA"/>
    <property type="match status" value="1"/>
</dbReference>
<dbReference type="EMBL" id="VOIR01000011">
    <property type="protein sequence ID" value="KAA6435998.1"/>
    <property type="molecule type" value="Genomic_DNA"/>
</dbReference>
<dbReference type="Gene3D" id="3.30.360.10">
    <property type="entry name" value="Dihydrodipicolinate Reductase, domain 2"/>
    <property type="match status" value="1"/>
</dbReference>
<evidence type="ECO:0000256" key="1">
    <source>
        <dbReference type="ARBA" id="ARBA00010928"/>
    </source>
</evidence>
<sequence length="327" mass="34472">MTTTSPGWGILGPGRIADAFARDLATGGHRLVAVGSRNGERAAAFAAEHGIPNVHASYEALVADPDVDVIYIATPHSHHREHALLAIEGGKHLLIEKAITTTGDDAQAIVDAARAKGVFVMEAMWTRFLPTMVAVRERIAAGDLGDVVAVNADHSQMLDLSPGSRLIEPSLGGGALLDLGVYCVSLAHAVLGPVTRIQASGVVDAAGVDHRGAAILEHAGDGISTVTFSMETLGSNRATISGTDGVIELDPAFYTWTRYARRHASDHAAIAEAFEPDMLGRGMQFQAAEVELCIASGKLESELMPLDESVAIMRVMDEILRQMRAGA</sequence>
<evidence type="ECO:0000256" key="2">
    <source>
        <dbReference type="ARBA" id="ARBA00023002"/>
    </source>
</evidence>
<name>A0A5M8QL88_9MICO</name>
<keyword evidence="3" id="KW-0520">NAD</keyword>
<comment type="caution">
    <text evidence="6">The sequence shown here is derived from an EMBL/GenBank/DDBJ whole genome shotgun (WGS) entry which is preliminary data.</text>
</comment>
<comment type="similarity">
    <text evidence="1">Belongs to the Gfo/Idh/MocA family.</text>
</comment>
<protein>
    <submittedName>
        <fullName evidence="6">Gfo/Idh/MocA family oxidoreductase</fullName>
    </submittedName>
</protein>
<dbReference type="OrthoDB" id="9815825at2"/>
<dbReference type="PANTHER" id="PTHR22604">
    <property type="entry name" value="OXIDOREDUCTASES"/>
    <property type="match status" value="1"/>
</dbReference>
<dbReference type="SUPFAM" id="SSF51735">
    <property type="entry name" value="NAD(P)-binding Rossmann-fold domains"/>
    <property type="match status" value="1"/>
</dbReference>
<feature type="domain" description="Gfo/Idh/MocA-like oxidoreductase N-terminal" evidence="4">
    <location>
        <begin position="8"/>
        <end position="122"/>
    </location>
</feature>